<dbReference type="CDD" id="cd17321">
    <property type="entry name" value="MFS_MMR_MDR_like"/>
    <property type="match status" value="1"/>
</dbReference>
<dbReference type="Gene3D" id="1.20.1720.10">
    <property type="entry name" value="Multidrug resistance protein D"/>
    <property type="match status" value="1"/>
</dbReference>
<feature type="transmembrane region" description="Helical" evidence="9">
    <location>
        <begin position="85"/>
        <end position="111"/>
    </location>
</feature>
<feature type="transmembrane region" description="Helical" evidence="9">
    <location>
        <begin position="310"/>
        <end position="328"/>
    </location>
</feature>
<evidence type="ECO:0000256" key="4">
    <source>
        <dbReference type="ARBA" id="ARBA00022692"/>
    </source>
</evidence>
<feature type="transmembrane region" description="Helical" evidence="9">
    <location>
        <begin position="275"/>
        <end position="298"/>
    </location>
</feature>
<feature type="transmembrane region" description="Helical" evidence="9">
    <location>
        <begin position="373"/>
        <end position="391"/>
    </location>
</feature>
<keyword evidence="3" id="KW-1003">Cell membrane</keyword>
<evidence type="ECO:0000313" key="11">
    <source>
        <dbReference type="EMBL" id="GGJ71183.1"/>
    </source>
</evidence>
<comment type="caution">
    <text evidence="11">The sequence shown here is derived from an EMBL/GenBank/DDBJ whole genome shotgun (WGS) entry which is preliminary data.</text>
</comment>
<feature type="transmembrane region" description="Helical" evidence="9">
    <location>
        <begin position="176"/>
        <end position="195"/>
    </location>
</feature>
<feature type="compositionally biased region" description="Polar residues" evidence="8">
    <location>
        <begin position="495"/>
        <end position="504"/>
    </location>
</feature>
<evidence type="ECO:0000256" key="8">
    <source>
        <dbReference type="SAM" id="MobiDB-lite"/>
    </source>
</evidence>
<dbReference type="Pfam" id="PF07690">
    <property type="entry name" value="MFS_1"/>
    <property type="match status" value="1"/>
</dbReference>
<evidence type="ECO:0000256" key="3">
    <source>
        <dbReference type="ARBA" id="ARBA00022475"/>
    </source>
</evidence>
<dbReference type="PANTHER" id="PTHR42718">
    <property type="entry name" value="MAJOR FACILITATOR SUPERFAMILY MULTIDRUG TRANSPORTER MFSC"/>
    <property type="match status" value="1"/>
</dbReference>
<keyword evidence="5 9" id="KW-1133">Transmembrane helix</keyword>
<feature type="transmembrane region" description="Helical" evidence="9">
    <location>
        <begin position="20"/>
        <end position="44"/>
    </location>
</feature>
<keyword evidence="12" id="KW-1185">Reference proteome</keyword>
<evidence type="ECO:0000256" key="6">
    <source>
        <dbReference type="ARBA" id="ARBA00023136"/>
    </source>
</evidence>
<dbReference type="PANTHER" id="PTHR42718:SF46">
    <property type="entry name" value="BLR6921 PROTEIN"/>
    <property type="match status" value="1"/>
</dbReference>
<sequence length="504" mass="51803">MVHMTSAGTERSIRHRWWGLAVIGLAQLMVMLDTTIVNIALPWAQRDTGMSDVDRQWVVTGYTLAFGGLLLLGGRIGDLLGRRRAFTTAVIGFTAASALGGAAPSAGVLVASRVGQGVFAALLMPATLALLTTSFTEPRERAKAFGIFSSVASAGGALGLLGGGVITEYLDWRWCLYVNVPIGIVVVIGGILLLPNPPAQQGVKVDFLGGVLSCAGMVALVYGFNEAASAGWSSGRVIGLLAVALVLLAVFVALQAKVRNPLLPLRVLADRNRAGAFLAIGLTMIGLFGLLFILTYQLQEVMGFSPLKTGLAILPATVGTVLVATQVTPRLMPIVSARLLVAPGMALAAAGLLNLGRLQPDSSYAMTLLPTQILVGLGLGLVMAPCINIATNKVPPSEVGVVSAFVSTSQQIGGSVGTALLNTIAMTVTAGMLRGESRSEASVSEATVRGFATAGMSAGAIVLIGAVAAGLLITTDLRKREENAPASDPTEPASIATSGPTRAQ</sequence>
<dbReference type="PROSITE" id="PS50850">
    <property type="entry name" value="MFS"/>
    <property type="match status" value="1"/>
</dbReference>
<organism evidence="11 12">
    <name type="scientific">Streptomyces lacrimifluminis</name>
    <dbReference type="NCBI Taxonomy" id="1500077"/>
    <lineage>
        <taxon>Bacteria</taxon>
        <taxon>Bacillati</taxon>
        <taxon>Actinomycetota</taxon>
        <taxon>Actinomycetes</taxon>
        <taxon>Kitasatosporales</taxon>
        <taxon>Streptomycetaceae</taxon>
        <taxon>Streptomyces</taxon>
    </lineage>
</organism>
<evidence type="ECO:0000256" key="1">
    <source>
        <dbReference type="ARBA" id="ARBA00004651"/>
    </source>
</evidence>
<dbReference type="GO" id="GO:0022857">
    <property type="term" value="F:transmembrane transporter activity"/>
    <property type="evidence" value="ECO:0007669"/>
    <property type="project" value="InterPro"/>
</dbReference>
<evidence type="ECO:0000256" key="7">
    <source>
        <dbReference type="ARBA" id="ARBA00023251"/>
    </source>
</evidence>
<dbReference type="InterPro" id="IPR020846">
    <property type="entry name" value="MFS_dom"/>
</dbReference>
<evidence type="ECO:0000256" key="9">
    <source>
        <dbReference type="SAM" id="Phobius"/>
    </source>
</evidence>
<evidence type="ECO:0000256" key="2">
    <source>
        <dbReference type="ARBA" id="ARBA00022448"/>
    </source>
</evidence>
<feature type="transmembrane region" description="Helical" evidence="9">
    <location>
        <begin position="56"/>
        <end position="73"/>
    </location>
</feature>
<protein>
    <submittedName>
        <fullName evidence="11">MFS transporter</fullName>
    </submittedName>
</protein>
<feature type="transmembrane region" description="Helical" evidence="9">
    <location>
        <begin position="147"/>
        <end position="170"/>
    </location>
</feature>
<feature type="domain" description="Major facilitator superfamily (MFS) profile" evidence="10">
    <location>
        <begin position="19"/>
        <end position="477"/>
    </location>
</feature>
<keyword evidence="4 9" id="KW-0812">Transmembrane</keyword>
<evidence type="ECO:0000259" key="10">
    <source>
        <dbReference type="PROSITE" id="PS50850"/>
    </source>
</evidence>
<comment type="subcellular location">
    <subcellularLocation>
        <location evidence="1">Cell membrane</location>
        <topology evidence="1">Multi-pass membrane protein</topology>
    </subcellularLocation>
</comment>
<feature type="transmembrane region" description="Helical" evidence="9">
    <location>
        <begin position="117"/>
        <end position="135"/>
    </location>
</feature>
<dbReference type="Proteomes" id="UP000625682">
    <property type="component" value="Unassembled WGS sequence"/>
</dbReference>
<dbReference type="SUPFAM" id="SSF103473">
    <property type="entry name" value="MFS general substrate transporter"/>
    <property type="match status" value="1"/>
</dbReference>
<gene>
    <name evidence="11" type="ORF">GCM10012282_80060</name>
</gene>
<accession>A0A917PCQ7</accession>
<reference evidence="11" key="1">
    <citation type="journal article" date="2014" name="Int. J. Syst. Evol. Microbiol.">
        <title>Complete genome sequence of Corynebacterium casei LMG S-19264T (=DSM 44701T), isolated from a smear-ripened cheese.</title>
        <authorList>
            <consortium name="US DOE Joint Genome Institute (JGI-PGF)"/>
            <person name="Walter F."/>
            <person name="Albersmeier A."/>
            <person name="Kalinowski J."/>
            <person name="Ruckert C."/>
        </authorList>
    </citation>
    <scope>NUCLEOTIDE SEQUENCE</scope>
    <source>
        <strain evidence="11">CGMCC 4.7272</strain>
    </source>
</reference>
<name>A0A917PCQ7_9ACTN</name>
<dbReference type="GO" id="GO:0005886">
    <property type="term" value="C:plasma membrane"/>
    <property type="evidence" value="ECO:0007669"/>
    <property type="project" value="UniProtKB-SubCell"/>
</dbReference>
<feature type="transmembrane region" description="Helical" evidence="9">
    <location>
        <begin position="335"/>
        <end position="353"/>
    </location>
</feature>
<dbReference type="Gene3D" id="1.20.1250.20">
    <property type="entry name" value="MFS general substrate transporter like domains"/>
    <property type="match status" value="1"/>
</dbReference>
<reference evidence="11" key="2">
    <citation type="submission" date="2020-09" db="EMBL/GenBank/DDBJ databases">
        <authorList>
            <person name="Sun Q."/>
            <person name="Zhou Y."/>
        </authorList>
    </citation>
    <scope>NUCLEOTIDE SEQUENCE</scope>
    <source>
        <strain evidence="11">CGMCC 4.7272</strain>
    </source>
</reference>
<dbReference type="GO" id="GO:0046677">
    <property type="term" value="P:response to antibiotic"/>
    <property type="evidence" value="ECO:0007669"/>
    <property type="project" value="UniProtKB-KW"/>
</dbReference>
<evidence type="ECO:0000313" key="12">
    <source>
        <dbReference type="Proteomes" id="UP000625682"/>
    </source>
</evidence>
<feature type="transmembrane region" description="Helical" evidence="9">
    <location>
        <begin position="207"/>
        <end position="225"/>
    </location>
</feature>
<dbReference type="NCBIfam" id="TIGR00711">
    <property type="entry name" value="efflux_EmrB"/>
    <property type="match status" value="1"/>
</dbReference>
<dbReference type="EMBL" id="BMMU01000066">
    <property type="protein sequence ID" value="GGJ71183.1"/>
    <property type="molecule type" value="Genomic_DNA"/>
</dbReference>
<feature type="transmembrane region" description="Helical" evidence="9">
    <location>
        <begin position="453"/>
        <end position="473"/>
    </location>
</feature>
<evidence type="ECO:0000256" key="5">
    <source>
        <dbReference type="ARBA" id="ARBA00022989"/>
    </source>
</evidence>
<feature type="transmembrane region" description="Helical" evidence="9">
    <location>
        <begin position="237"/>
        <end position="254"/>
    </location>
</feature>
<dbReference type="InterPro" id="IPR004638">
    <property type="entry name" value="EmrB-like"/>
</dbReference>
<feature type="region of interest" description="Disordered" evidence="8">
    <location>
        <begin position="480"/>
        <end position="504"/>
    </location>
</feature>
<feature type="transmembrane region" description="Helical" evidence="9">
    <location>
        <begin position="412"/>
        <end position="433"/>
    </location>
</feature>
<keyword evidence="7" id="KW-0046">Antibiotic resistance</keyword>
<keyword evidence="2" id="KW-0813">Transport</keyword>
<dbReference type="InterPro" id="IPR011701">
    <property type="entry name" value="MFS"/>
</dbReference>
<dbReference type="AlphaFoldDB" id="A0A917PCQ7"/>
<keyword evidence="6 9" id="KW-0472">Membrane</keyword>
<dbReference type="InterPro" id="IPR036259">
    <property type="entry name" value="MFS_trans_sf"/>
</dbReference>
<proteinExistence type="predicted"/>